<comment type="caution">
    <text evidence="1">The sequence shown here is derived from an EMBL/GenBank/DDBJ whole genome shotgun (WGS) entry which is preliminary data.</text>
</comment>
<accession>A0A0S8GN03</accession>
<proteinExistence type="predicted"/>
<protein>
    <submittedName>
        <fullName evidence="1">Uncharacterized protein</fullName>
    </submittedName>
</protein>
<reference evidence="1 2" key="1">
    <citation type="journal article" date="2015" name="Microbiome">
        <title>Genomic resolution of linkages in carbon, nitrogen, and sulfur cycling among widespread estuary sediment bacteria.</title>
        <authorList>
            <person name="Baker B.J."/>
            <person name="Lazar C.S."/>
            <person name="Teske A.P."/>
            <person name="Dick G.J."/>
        </authorList>
    </citation>
    <scope>NUCLEOTIDE SEQUENCE [LARGE SCALE GENOMIC DNA]</scope>
    <source>
        <strain evidence="1">SM23_60</strain>
    </source>
</reference>
<sequence>MPDQRSIDDAKRASICAALTPDTDHCRTDHESCLFIFGDRFNRTRCKTQRLLAMLTRQWKIRNASDIPVSNARLAFERSSASSFARPTSATQIKV</sequence>
<evidence type="ECO:0000313" key="2">
    <source>
        <dbReference type="Proteomes" id="UP000051096"/>
    </source>
</evidence>
<gene>
    <name evidence="1" type="ORF">AMJ87_00490</name>
</gene>
<organism evidence="1 2">
    <name type="scientific">candidate division WOR_3 bacterium SM23_60</name>
    <dbReference type="NCBI Taxonomy" id="1703780"/>
    <lineage>
        <taxon>Bacteria</taxon>
        <taxon>Bacteria division WOR-3</taxon>
    </lineage>
</organism>
<evidence type="ECO:0000313" key="1">
    <source>
        <dbReference type="EMBL" id="KPK73826.1"/>
    </source>
</evidence>
<dbReference type="Proteomes" id="UP000051096">
    <property type="component" value="Unassembled WGS sequence"/>
</dbReference>
<name>A0A0S8GN03_UNCW3</name>
<dbReference type="AlphaFoldDB" id="A0A0S8GN03"/>
<dbReference type="EMBL" id="LJUO01000002">
    <property type="protein sequence ID" value="KPK73826.1"/>
    <property type="molecule type" value="Genomic_DNA"/>
</dbReference>